<feature type="domain" description="DUF4372" evidence="6">
    <location>
        <begin position="4"/>
        <end position="74"/>
    </location>
</feature>
<evidence type="ECO:0000256" key="2">
    <source>
        <dbReference type="ARBA" id="ARBA00022578"/>
    </source>
</evidence>
<keyword evidence="8" id="KW-1185">Reference proteome</keyword>
<keyword evidence="2" id="KW-0815">Transposition</keyword>
<feature type="domain" description="Transposase IS4-like" evidence="5">
    <location>
        <begin position="121"/>
        <end position="250"/>
    </location>
</feature>
<dbReference type="OrthoDB" id="7327264at2"/>
<proteinExistence type="inferred from homology"/>
<evidence type="ECO:0000256" key="3">
    <source>
        <dbReference type="ARBA" id="ARBA00023125"/>
    </source>
</evidence>
<dbReference type="EMBL" id="MDJD01000054">
    <property type="protein sequence ID" value="OEJ98608.1"/>
    <property type="molecule type" value="Genomic_DNA"/>
</dbReference>
<evidence type="ECO:0000256" key="4">
    <source>
        <dbReference type="ARBA" id="ARBA00023172"/>
    </source>
</evidence>
<organism evidence="7 8">
    <name type="scientific">Flavivirga aquatica</name>
    <dbReference type="NCBI Taxonomy" id="1849968"/>
    <lineage>
        <taxon>Bacteria</taxon>
        <taxon>Pseudomonadati</taxon>
        <taxon>Bacteroidota</taxon>
        <taxon>Flavobacteriia</taxon>
        <taxon>Flavobacteriales</taxon>
        <taxon>Flavobacteriaceae</taxon>
        <taxon>Flavivirga</taxon>
    </lineage>
</organism>
<evidence type="ECO:0000259" key="5">
    <source>
        <dbReference type="Pfam" id="PF01609"/>
    </source>
</evidence>
<dbReference type="InterPro" id="IPR047952">
    <property type="entry name" value="Transpos_IS4"/>
</dbReference>
<protein>
    <recommendedName>
        <fullName evidence="9">Transposase</fullName>
    </recommendedName>
</protein>
<dbReference type="SUPFAM" id="SSF53098">
    <property type="entry name" value="Ribonuclease H-like"/>
    <property type="match status" value="2"/>
</dbReference>
<gene>
    <name evidence="7" type="ORF">A8C32_05255</name>
</gene>
<reference evidence="7 8" key="1">
    <citation type="submission" date="2016-05" db="EMBL/GenBank/DDBJ databases">
        <title>Draft Genome Sequence of Algibacter sp. Strain SK-16 Isolated from the Surface Water of Aburatsubo Inlet.</title>
        <authorList>
            <person name="Wong S.-K."/>
            <person name="Yoshizawa S."/>
            <person name="Nakajima Y."/>
            <person name="Ogura Y."/>
            <person name="Tetsuya H."/>
            <person name="Hamasaki K."/>
        </authorList>
    </citation>
    <scope>NUCLEOTIDE SEQUENCE [LARGE SCALE GENOMIC DNA]</scope>
    <source>
        <strain evidence="7 8">SK-16</strain>
    </source>
</reference>
<dbReference type="GO" id="GO:0004803">
    <property type="term" value="F:transposase activity"/>
    <property type="evidence" value="ECO:0007669"/>
    <property type="project" value="InterPro"/>
</dbReference>
<dbReference type="GO" id="GO:0003677">
    <property type="term" value="F:DNA binding"/>
    <property type="evidence" value="ECO:0007669"/>
    <property type="project" value="UniProtKB-KW"/>
</dbReference>
<evidence type="ECO:0008006" key="9">
    <source>
        <dbReference type="Google" id="ProtNLM"/>
    </source>
</evidence>
<dbReference type="PANTHER" id="PTHR33258:SF1">
    <property type="entry name" value="TRANSPOSASE INSL FOR INSERTION SEQUENCE ELEMENT IS186A-RELATED"/>
    <property type="match status" value="1"/>
</dbReference>
<evidence type="ECO:0000313" key="7">
    <source>
        <dbReference type="EMBL" id="OEJ98608.1"/>
    </source>
</evidence>
<dbReference type="InterPro" id="IPR025399">
    <property type="entry name" value="DUF4372"/>
</dbReference>
<accession>A0A1E5SHL8</accession>
<dbReference type="InterPro" id="IPR012337">
    <property type="entry name" value="RNaseH-like_sf"/>
</dbReference>
<dbReference type="Pfam" id="PF01609">
    <property type="entry name" value="DDE_Tnp_1"/>
    <property type="match status" value="2"/>
</dbReference>
<dbReference type="InterPro" id="IPR002559">
    <property type="entry name" value="Transposase_11"/>
</dbReference>
<feature type="domain" description="Transposase IS4-like" evidence="5">
    <location>
        <begin position="323"/>
        <end position="535"/>
    </location>
</feature>
<dbReference type="RefSeq" id="WP_069831296.1">
    <property type="nucleotide sequence ID" value="NZ_MDJD01000054.1"/>
</dbReference>
<comment type="similarity">
    <text evidence="1">Belongs to the transposase 11 family.</text>
</comment>
<dbReference type="GO" id="GO:0006313">
    <property type="term" value="P:DNA transposition"/>
    <property type="evidence" value="ECO:0007669"/>
    <property type="project" value="InterPro"/>
</dbReference>
<name>A0A1E5SHL8_9FLAO</name>
<comment type="caution">
    <text evidence="7">The sequence shown here is derived from an EMBL/GenBank/DDBJ whole genome shotgun (WGS) entry which is preliminary data.</text>
</comment>
<evidence type="ECO:0000313" key="8">
    <source>
        <dbReference type="Proteomes" id="UP000095713"/>
    </source>
</evidence>
<dbReference type="NCBIfam" id="NF033592">
    <property type="entry name" value="transpos_IS4_1"/>
    <property type="match status" value="2"/>
</dbReference>
<dbReference type="Pfam" id="PF14294">
    <property type="entry name" value="DUF4372"/>
    <property type="match status" value="1"/>
</dbReference>
<keyword evidence="3" id="KW-0238">DNA-binding</keyword>
<dbReference type="STRING" id="1849968.A8C32_05255"/>
<dbReference type="AlphaFoldDB" id="A0A1E5SHL8"/>
<evidence type="ECO:0000259" key="6">
    <source>
        <dbReference type="Pfam" id="PF14294"/>
    </source>
</evidence>
<keyword evidence="4" id="KW-0233">DNA recombination</keyword>
<sequence length="591" mass="68962">MLNITLFSQIISKLDKSRFKKLVNSHQSDKHQKGFTSWSHLVSMLFCQFANSQSVRDISNGLRSATGNLNHLGMLKAPSKSTLSYQNKNRSWELFRDYYYVLLKSLGQQAQMNRTKFKIKSKIFLLDATTISLCLSLFDWAKYKTKKGAVKMHTLLDYDGHLPAYVNITDGKTADNKGAHDIPLLKGSVIVADRFYNDFTLLNVWDSSGVYFVVRHKSNIKFKTIKELELPENRHGHVLKDEIIELTGNKTKEKYPRKLRRVALWDDKNQQTIEVITNQMFWTANSYQNKNRSWELFRDYYYVLLKSLGQQAQMNRTKFKIKSKIFLLDATTISLCLSLFDWAKYKTKKGAVKMHTLLDYDGHLPAYVNITDGKTADNKGAHDIPLLKGSVIVADRFYNDFTLLNVWDSSGVYFVVRHKSNIKFKTIKELELPENRHGHVLKDEIIELTGNKTKEKYPRKLRRVALWDDKNQQTIEVITNQMFWTANTITELYKARWEVEIFFRDIKQQLHIKSFIGTTQNAVMIQIWTALITILILKALKTQAKYPWYLSNLVAFIRLNLFVKVDLHKWLDNPFLKKQPPPNKYIQGVLF</sequence>
<dbReference type="PANTHER" id="PTHR33258">
    <property type="entry name" value="TRANSPOSASE INSL FOR INSERTION SEQUENCE ELEMENT IS186A-RELATED"/>
    <property type="match status" value="1"/>
</dbReference>
<evidence type="ECO:0000256" key="1">
    <source>
        <dbReference type="ARBA" id="ARBA00010075"/>
    </source>
</evidence>
<dbReference type="Proteomes" id="UP000095713">
    <property type="component" value="Unassembled WGS sequence"/>
</dbReference>